<feature type="domain" description="MYND-type" evidence="5">
    <location>
        <begin position="850"/>
        <end position="892"/>
    </location>
</feature>
<accession>A0AAD6VUM7</accession>
<keyword evidence="7" id="KW-1185">Reference proteome</keyword>
<dbReference type="Proteomes" id="UP001219525">
    <property type="component" value="Unassembled WGS sequence"/>
</dbReference>
<dbReference type="EMBL" id="JARJCW010000009">
    <property type="protein sequence ID" value="KAJ7220821.1"/>
    <property type="molecule type" value="Genomic_DNA"/>
</dbReference>
<gene>
    <name evidence="6" type="ORF">GGX14DRAFT_676146</name>
</gene>
<evidence type="ECO:0000256" key="4">
    <source>
        <dbReference type="PROSITE-ProRule" id="PRU00134"/>
    </source>
</evidence>
<dbReference type="AlphaFoldDB" id="A0AAD6VUM7"/>
<dbReference type="SUPFAM" id="SSF144232">
    <property type="entry name" value="HIT/MYND zinc finger-like"/>
    <property type="match status" value="1"/>
</dbReference>
<evidence type="ECO:0000256" key="3">
    <source>
        <dbReference type="ARBA" id="ARBA00022833"/>
    </source>
</evidence>
<protein>
    <recommendedName>
        <fullName evidence="5">MYND-type domain-containing protein</fullName>
    </recommendedName>
</protein>
<evidence type="ECO:0000313" key="6">
    <source>
        <dbReference type="EMBL" id="KAJ7220821.1"/>
    </source>
</evidence>
<keyword evidence="1" id="KW-0479">Metal-binding</keyword>
<dbReference type="Gene3D" id="6.10.140.2220">
    <property type="match status" value="1"/>
</dbReference>
<proteinExistence type="predicted"/>
<keyword evidence="3" id="KW-0862">Zinc</keyword>
<organism evidence="6 7">
    <name type="scientific">Mycena pura</name>
    <dbReference type="NCBI Taxonomy" id="153505"/>
    <lineage>
        <taxon>Eukaryota</taxon>
        <taxon>Fungi</taxon>
        <taxon>Dikarya</taxon>
        <taxon>Basidiomycota</taxon>
        <taxon>Agaricomycotina</taxon>
        <taxon>Agaricomycetes</taxon>
        <taxon>Agaricomycetidae</taxon>
        <taxon>Agaricales</taxon>
        <taxon>Marasmiineae</taxon>
        <taxon>Mycenaceae</taxon>
        <taxon>Mycena</taxon>
    </lineage>
</organism>
<evidence type="ECO:0000256" key="1">
    <source>
        <dbReference type="ARBA" id="ARBA00022723"/>
    </source>
</evidence>
<keyword evidence="2 4" id="KW-0863">Zinc-finger</keyword>
<dbReference type="GO" id="GO:0008270">
    <property type="term" value="F:zinc ion binding"/>
    <property type="evidence" value="ECO:0007669"/>
    <property type="project" value="UniProtKB-KW"/>
</dbReference>
<comment type="caution">
    <text evidence="6">The sequence shown here is derived from an EMBL/GenBank/DDBJ whole genome shotgun (WGS) entry which is preliminary data.</text>
</comment>
<evidence type="ECO:0000256" key="2">
    <source>
        <dbReference type="ARBA" id="ARBA00022771"/>
    </source>
</evidence>
<dbReference type="InterPro" id="IPR002893">
    <property type="entry name" value="Znf_MYND"/>
</dbReference>
<reference evidence="6" key="1">
    <citation type="submission" date="2023-03" db="EMBL/GenBank/DDBJ databases">
        <title>Massive genome expansion in bonnet fungi (Mycena s.s.) driven by repeated elements and novel gene families across ecological guilds.</title>
        <authorList>
            <consortium name="Lawrence Berkeley National Laboratory"/>
            <person name="Harder C.B."/>
            <person name="Miyauchi S."/>
            <person name="Viragh M."/>
            <person name="Kuo A."/>
            <person name="Thoen E."/>
            <person name="Andreopoulos B."/>
            <person name="Lu D."/>
            <person name="Skrede I."/>
            <person name="Drula E."/>
            <person name="Henrissat B."/>
            <person name="Morin E."/>
            <person name="Kohler A."/>
            <person name="Barry K."/>
            <person name="LaButti K."/>
            <person name="Morin E."/>
            <person name="Salamov A."/>
            <person name="Lipzen A."/>
            <person name="Mereny Z."/>
            <person name="Hegedus B."/>
            <person name="Baldrian P."/>
            <person name="Stursova M."/>
            <person name="Weitz H."/>
            <person name="Taylor A."/>
            <person name="Grigoriev I.V."/>
            <person name="Nagy L.G."/>
            <person name="Martin F."/>
            <person name="Kauserud H."/>
        </authorList>
    </citation>
    <scope>NUCLEOTIDE SEQUENCE</scope>
    <source>
        <strain evidence="6">9144</strain>
    </source>
</reference>
<dbReference type="PROSITE" id="PS50865">
    <property type="entry name" value="ZF_MYND_2"/>
    <property type="match status" value="1"/>
</dbReference>
<sequence>MYEHLGCIPQHRDVGGGRDKLWTSFPTSTAAGKALPNWCADLYLEVHALLSCAPPGGPTDVLHCSIAERSVSAGEGDAAIKKGNRHSEILLRDVKHATTLALLTGKNGRSPRWLVPAVIRCHCCARRCSSSTVFNDAEKLYAETRRDVEKMLDDALDDILGGTWPTAHAMALDQHVAYTTFSPRRDIACLSIASGLRAQVARLSVDGKEGYTVVDCAGGARPVRLQTTPITEAWRCWRGGARHCVGRTGPSRSSCAGAPDVRRARGGRARAGAVRTRYGHVRTARPRDEGELALRTLQTHSELRTHRRQQALWASSFPQALDEAFPLALPQRRTGKANLPSYVLRASMRSVFPFLKTHSGADTNLLHAYGDDYNQRQRTRAVQDSGRTERAGRTGGEGLGADLVVASTDLLLALYAARFAKSAATPDSATHDSDLKHVLQYLWRNKPSSDTLPYFLPIFYAILDPTRIPEEDRFDLDSGDDIVIWPVIEALEFLHGSPVLDVLDSAKPEMWLRVWPWIRFLHLYREHLPGRTQYRSQSLLCIFFVNAMRRFSNHPETYGKIVATPGTMNVVATALPHIQNISGAGERKHTLCSIMRFLGDEIITQPAVLREVVDGSGGTLDNLARLIVLNLTELIREPDSMNDDTNVRLVVGFLNVAENIDPLLKEPLAGPCIFGDPGTVVHLNGFVPALSNLVCALIDSSSSVASDALQKAISLLITILTNAPRSFRVLEVAIAHSFLHSLVKIMQYQPKLELRHSVKTALEKVFPPMLVRFRVLSAFQDVLDDIKGLTSTTAFKASTLYGEWREFETLLEARLAILRRYNSGKRRPLKICANLEVLYYPPHFRFIVELLQCCQIRDKRDFRRCSGCWCFYYCTQECQTVDWREGGHRDSCAAHRTSYFICADDRAMDLTARDRSFLRTLMDSESRLQVSMKQLEFMKRNPGQDFITRYRYAYGAVVIDVLERGAPGEAETLGGLGKSFCVMPLYTNLDHLEALQLVLSDLPEEIDEWKLVDVVQRIVPSLSLRMVAKDVFDFH</sequence>
<name>A0AAD6VUM7_9AGAR</name>
<evidence type="ECO:0000313" key="7">
    <source>
        <dbReference type="Proteomes" id="UP001219525"/>
    </source>
</evidence>
<evidence type="ECO:0000259" key="5">
    <source>
        <dbReference type="PROSITE" id="PS50865"/>
    </source>
</evidence>